<evidence type="ECO:0000259" key="3">
    <source>
        <dbReference type="Pfam" id="PF20783"/>
    </source>
</evidence>
<evidence type="ECO:0000313" key="6">
    <source>
        <dbReference type="Proteomes" id="UP001181693"/>
    </source>
</evidence>
<sequence>MALQEPRKARSLSLAGIAQISNDISRKFLDRSDLSRLLRIASNFLKDHTQVLVELDGFFLHDPSAKIKLVFVEDTVLVKNIFVMSSSMQELALRSPENLYVDLQTNIGPGLNLYSVSCEDESGWNMCASCISKTNNHDTIRFLIVSVLQSIPKMKAQIKSITIHPDIPDFKDLVNLVPNATVKHCMSLIVRVIEGKIAHLPPPTQSQIKSVLQALCFSRSIKIYNRHLNELKALCPADVYQYYIDTWHPSRKEWCTKDSKRIKTEKSLYSYSGALQYTLSTKMGILPSLYQCLRVILNETLELQSVPDTILDVYTDPVPITPTTTETATTTTATSTSEEQVCEEDTKNELEQMEFYSWDDFQSFLNIWCEEQKVLFVIRNSVPLSSEDMSPEVMQNLKYSMVNLGCSSYTRKRCPATIQLRLGPEMDKLIITKTDLHHSHDSEIDLPSRFTRKPESFVEAPAIFFEMSDKFMDRADLTKLLRLHFPFGRESQFLDELESLFNTDPGAKVKLTYADEKFTVRNLFLMTTGMQNLLLHFSENIFIAFLPSLNQEFSLYSAFCQDENFTWRVCAHCIARKTSAEHLQFVMLSLLQAYPNLNTQLKCLTLSPDIQIYSDTQALLPNITIKHCLPLMFEYMHRKISFLSQMEQSQIKNLLVNLAQVSSTDTYTQYLNDLKAACPDEVFQYYFDSFHPSWNSWSGKDSQTLDAENTLCDFVKIFQQDLRTHLGTMPSLSQCLHAILTEDQAHDQEPSESSNTCAMDESTSTCETDNVCTLNTQEEDCVTLEECEDIAEMQLNGREFQSWDDFSLFLQEWSKEKYILRSSTSLTEEGSNEELQTRNSAESLKYSWAQLSCNWKNCPAFVELSLNPQKDKLIVTQSSVNHVHTMEDPTDAPPEKKFKPSSAVGLPAQVANNISKKFLEPSDLKRLLRFRSGAFEDRTQVLGELQSLFFSDPDAKVKLVFVEDKLHVKKIFLMTSAMRERAQNHPENLFIDFFKEFSPSFNLYTIFCDVKGEGWSPCAYCIAKKQVEGVIPFLTGLLCEIIPTLSKKVKHLTFNPDILEPINLESRLPHAHVRYCMQAVLNLLYSRISFLDTVSEAQIKNFLHIISQTCSVKVYDRYLNDLKAICPAEVFQYYYDTWHPRRKMWVKKDNRTEESERNLYDLVSANHAKLKAEVGFMPSLYQCLCSVLGSKVKSSADGLHLQNADIASFCDYEKSDLSPTSNQQGQDTLVNEETPNTTASSENSTDEKQTDQMC</sequence>
<feature type="compositionally biased region" description="Basic and acidic residues" evidence="1">
    <location>
        <begin position="1245"/>
        <end position="1254"/>
    </location>
</feature>
<organism evidence="5 6">
    <name type="scientific">Pyxicephalus adspersus</name>
    <name type="common">African bullfrog</name>
    <dbReference type="NCBI Taxonomy" id="30357"/>
    <lineage>
        <taxon>Eukaryota</taxon>
        <taxon>Metazoa</taxon>
        <taxon>Chordata</taxon>
        <taxon>Craniata</taxon>
        <taxon>Vertebrata</taxon>
        <taxon>Euteleostomi</taxon>
        <taxon>Amphibia</taxon>
        <taxon>Batrachia</taxon>
        <taxon>Anura</taxon>
        <taxon>Neobatrachia</taxon>
        <taxon>Ranoidea</taxon>
        <taxon>Pyxicephalidae</taxon>
        <taxon>Pyxicephalinae</taxon>
        <taxon>Pyxicephalus</taxon>
    </lineage>
</organism>
<feature type="domain" description="DUF5575" evidence="4">
    <location>
        <begin position="644"/>
        <end position="741"/>
    </location>
</feature>
<keyword evidence="6" id="KW-1185">Reference proteome</keyword>
<name>A0AAV2ZXA2_PYXAD</name>
<feature type="domain" description="DUF5575" evidence="4">
    <location>
        <begin position="1080"/>
        <end position="1187"/>
    </location>
</feature>
<dbReference type="InterPro" id="IPR048315">
    <property type="entry name" value="ZSWIM9_RNaseH-like"/>
</dbReference>
<evidence type="ECO:0000313" key="5">
    <source>
        <dbReference type="EMBL" id="DBA16125.1"/>
    </source>
</evidence>
<feature type="region of interest" description="Disordered" evidence="1">
    <location>
        <begin position="1217"/>
        <end position="1254"/>
    </location>
</feature>
<proteinExistence type="predicted"/>
<comment type="caution">
    <text evidence="5">The sequence shown here is derived from an EMBL/GenBank/DDBJ whole genome shotgun (WGS) entry which is preliminary data.</text>
</comment>
<dbReference type="PANTHER" id="PTHR47086:SF4">
    <property type="entry name" value="BTB DOMAIN-CONTAINING PROTEIN"/>
    <property type="match status" value="1"/>
</dbReference>
<gene>
    <name evidence="5" type="ORF">GDO54_003548</name>
</gene>
<dbReference type="Proteomes" id="UP001181693">
    <property type="component" value="Unassembled WGS sequence"/>
</dbReference>
<reference evidence="5" key="1">
    <citation type="thesis" date="2020" institute="ProQuest LLC" country="789 East Eisenhower Parkway, Ann Arbor, MI, USA">
        <title>Comparative Genomics and Chromosome Evolution.</title>
        <authorList>
            <person name="Mudd A.B."/>
        </authorList>
    </citation>
    <scope>NUCLEOTIDE SEQUENCE</scope>
    <source>
        <strain evidence="5">1538</strain>
        <tissue evidence="5">Blood</tissue>
    </source>
</reference>
<feature type="domain" description="ZSWIM9 central RNaseH-like" evidence="2">
    <location>
        <begin position="467"/>
        <end position="628"/>
    </location>
</feature>
<evidence type="ECO:0000256" key="1">
    <source>
        <dbReference type="SAM" id="MobiDB-lite"/>
    </source>
</evidence>
<evidence type="ECO:0000259" key="4">
    <source>
        <dbReference type="Pfam" id="PF20784"/>
    </source>
</evidence>
<feature type="domain" description="ZSWIM9 central RNaseH-like" evidence="2">
    <location>
        <begin position="910"/>
        <end position="1076"/>
    </location>
</feature>
<accession>A0AAV2ZXA2</accession>
<dbReference type="InterPro" id="IPR049218">
    <property type="entry name" value="DUF5575_C"/>
</dbReference>
<protein>
    <submittedName>
        <fullName evidence="5">Uncharacterized protein</fullName>
    </submittedName>
</protein>
<feature type="domain" description="DUF5575" evidence="3">
    <location>
        <begin position="792"/>
        <end position="885"/>
    </location>
</feature>
<dbReference type="AlphaFoldDB" id="A0AAV2ZXA2"/>
<dbReference type="Pfam" id="PF17738">
    <property type="entry name" value="DUF5575"/>
    <property type="match status" value="3"/>
</dbReference>
<dbReference type="Pfam" id="PF20784">
    <property type="entry name" value="DUF5575_C"/>
    <property type="match status" value="2"/>
</dbReference>
<feature type="domain" description="ZSWIM9 central RNaseH-like" evidence="2">
    <location>
        <begin position="21"/>
        <end position="185"/>
    </location>
</feature>
<dbReference type="InterPro" id="IPR040854">
    <property type="entry name" value="ZSWIM9"/>
</dbReference>
<feature type="compositionally biased region" description="Polar residues" evidence="1">
    <location>
        <begin position="1217"/>
        <end position="1243"/>
    </location>
</feature>
<dbReference type="InterPro" id="IPR049217">
    <property type="entry name" value="DUF5575_N"/>
</dbReference>
<dbReference type="EMBL" id="DYDO01000011">
    <property type="protein sequence ID" value="DBA16125.1"/>
    <property type="molecule type" value="Genomic_DNA"/>
</dbReference>
<feature type="domain" description="DUF5575" evidence="3">
    <location>
        <begin position="347"/>
        <end position="441"/>
    </location>
</feature>
<dbReference type="Pfam" id="PF20783">
    <property type="entry name" value="DUF5575_N"/>
    <property type="match status" value="2"/>
</dbReference>
<evidence type="ECO:0000259" key="2">
    <source>
        <dbReference type="Pfam" id="PF17738"/>
    </source>
</evidence>
<dbReference type="PANTHER" id="PTHR47086">
    <property type="entry name" value="BTB DOMAIN-CONTAINING PROTEIN"/>
    <property type="match status" value="1"/>
</dbReference>